<accession>A0A927F613</accession>
<comment type="caution">
    <text evidence="6">The sequence shown here is derived from an EMBL/GenBank/DDBJ whole genome shotgun (WGS) entry which is preliminary data.</text>
</comment>
<keyword evidence="3" id="KW-0547">Nucleotide-binding</keyword>
<keyword evidence="4 6" id="KW-0067">ATP-binding</keyword>
<evidence type="ECO:0000256" key="1">
    <source>
        <dbReference type="ARBA" id="ARBA00005417"/>
    </source>
</evidence>
<sequence>MSLDTSQSEEPAIWVENLERRFGSLNAVDGISFSVERGKVVGFIGANGAGKTTTMRILSTLDVPDAGQVRVMGYDVVSQAAEVRRSLGWMPDAFGKYKNLDVMEYLDFFARAYGLKGALRRQRLKEVSEFTELDQIARSPVFTLSKGQSQRLSLARTLLNDPAVLILDEPAAGLDPKARVELKRLVRLLASMGKTLFISSHILSELDEVCDSLLFIENGKILFQGKSDDLKGHSEERLLLEIETEGDPAALLAWLHSSPAVQVDRESGKTCFVSIDATTTSRKELLRDLIKDDLPIVGFRKTERKLEEAFIHHLKVAGERKVGS</sequence>
<dbReference type="Pfam" id="PF00005">
    <property type="entry name" value="ABC_tran"/>
    <property type="match status" value="1"/>
</dbReference>
<dbReference type="GO" id="GO:0016887">
    <property type="term" value="F:ATP hydrolysis activity"/>
    <property type="evidence" value="ECO:0007669"/>
    <property type="project" value="InterPro"/>
</dbReference>
<evidence type="ECO:0000313" key="7">
    <source>
        <dbReference type="Proteomes" id="UP000622317"/>
    </source>
</evidence>
<dbReference type="PROSITE" id="PS50893">
    <property type="entry name" value="ABC_TRANSPORTER_2"/>
    <property type="match status" value="1"/>
</dbReference>
<dbReference type="InterPro" id="IPR003439">
    <property type="entry name" value="ABC_transporter-like_ATP-bd"/>
</dbReference>
<dbReference type="PANTHER" id="PTHR43335">
    <property type="entry name" value="ABC TRANSPORTER, ATP-BINDING PROTEIN"/>
    <property type="match status" value="1"/>
</dbReference>
<dbReference type="EMBL" id="JACYFG010000006">
    <property type="protein sequence ID" value="MBD5778852.1"/>
    <property type="molecule type" value="Genomic_DNA"/>
</dbReference>
<dbReference type="CDD" id="cd03230">
    <property type="entry name" value="ABC_DR_subfamily_A"/>
    <property type="match status" value="1"/>
</dbReference>
<protein>
    <submittedName>
        <fullName evidence="6">ABC transporter ATP-binding protein</fullName>
    </submittedName>
</protein>
<feature type="domain" description="ABC transporter" evidence="5">
    <location>
        <begin position="13"/>
        <end position="243"/>
    </location>
</feature>
<dbReference type="PROSITE" id="PS00211">
    <property type="entry name" value="ABC_TRANSPORTER_1"/>
    <property type="match status" value="1"/>
</dbReference>
<keyword evidence="7" id="KW-1185">Reference proteome</keyword>
<dbReference type="RefSeq" id="WP_191615980.1">
    <property type="nucleotide sequence ID" value="NZ_JACYFG010000006.1"/>
</dbReference>
<dbReference type="InterPro" id="IPR003593">
    <property type="entry name" value="AAA+_ATPase"/>
</dbReference>
<evidence type="ECO:0000256" key="3">
    <source>
        <dbReference type="ARBA" id="ARBA00022741"/>
    </source>
</evidence>
<evidence type="ECO:0000313" key="6">
    <source>
        <dbReference type="EMBL" id="MBD5778852.1"/>
    </source>
</evidence>
<name>A0A927F613_9BACT</name>
<evidence type="ECO:0000256" key="2">
    <source>
        <dbReference type="ARBA" id="ARBA00022448"/>
    </source>
</evidence>
<proteinExistence type="inferred from homology"/>
<dbReference type="SUPFAM" id="SSF52540">
    <property type="entry name" value="P-loop containing nucleoside triphosphate hydrolases"/>
    <property type="match status" value="1"/>
</dbReference>
<dbReference type="AlphaFoldDB" id="A0A927F613"/>
<keyword evidence="2" id="KW-0813">Transport</keyword>
<dbReference type="InterPro" id="IPR017871">
    <property type="entry name" value="ABC_transporter-like_CS"/>
</dbReference>
<reference evidence="6" key="1">
    <citation type="submission" date="2020-09" db="EMBL/GenBank/DDBJ databases">
        <title>Pelagicoccus enzymogenes sp. nov. with an EPS production, isolated from marine sediment.</title>
        <authorList>
            <person name="Feng X."/>
        </authorList>
    </citation>
    <scope>NUCLEOTIDE SEQUENCE</scope>
    <source>
        <strain evidence="6">NFK12</strain>
    </source>
</reference>
<gene>
    <name evidence="6" type="ORF">IEN85_05065</name>
</gene>
<dbReference type="Proteomes" id="UP000622317">
    <property type="component" value="Unassembled WGS sequence"/>
</dbReference>
<comment type="similarity">
    <text evidence="1">Belongs to the ABC transporter superfamily.</text>
</comment>
<dbReference type="SMART" id="SM00382">
    <property type="entry name" value="AAA"/>
    <property type="match status" value="1"/>
</dbReference>
<evidence type="ECO:0000256" key="4">
    <source>
        <dbReference type="ARBA" id="ARBA00022840"/>
    </source>
</evidence>
<organism evidence="6 7">
    <name type="scientific">Pelagicoccus enzymogenes</name>
    <dbReference type="NCBI Taxonomy" id="2773457"/>
    <lineage>
        <taxon>Bacteria</taxon>
        <taxon>Pseudomonadati</taxon>
        <taxon>Verrucomicrobiota</taxon>
        <taxon>Opitutia</taxon>
        <taxon>Puniceicoccales</taxon>
        <taxon>Pelagicoccaceae</taxon>
        <taxon>Pelagicoccus</taxon>
    </lineage>
</organism>
<dbReference type="Gene3D" id="3.40.50.300">
    <property type="entry name" value="P-loop containing nucleotide triphosphate hydrolases"/>
    <property type="match status" value="1"/>
</dbReference>
<dbReference type="GO" id="GO:0005524">
    <property type="term" value="F:ATP binding"/>
    <property type="evidence" value="ECO:0007669"/>
    <property type="project" value="UniProtKB-KW"/>
</dbReference>
<dbReference type="PANTHER" id="PTHR43335:SF3">
    <property type="entry name" value="ABC TRANSPORTER"/>
    <property type="match status" value="1"/>
</dbReference>
<dbReference type="InterPro" id="IPR027417">
    <property type="entry name" value="P-loop_NTPase"/>
</dbReference>
<evidence type="ECO:0000259" key="5">
    <source>
        <dbReference type="PROSITE" id="PS50893"/>
    </source>
</evidence>